<comment type="similarity">
    <text evidence="1">Belongs to the ClpA/ClpB family.</text>
</comment>
<dbReference type="InterPro" id="IPR051650">
    <property type="entry name" value="SL_signaling_regulator"/>
</dbReference>
<dbReference type="SUPFAM" id="SSF81923">
    <property type="entry name" value="Double Clp-N motif"/>
    <property type="match status" value="1"/>
</dbReference>
<dbReference type="PANTHER" id="PTHR43572">
    <property type="entry name" value="CHAPERONE PROTEIN CLPD, CHLOROPLASTIC"/>
    <property type="match status" value="1"/>
</dbReference>
<dbReference type="Proteomes" id="UP000504610">
    <property type="component" value="Chromosome 2"/>
</dbReference>
<evidence type="ECO:0000313" key="8">
    <source>
        <dbReference type="Proteomes" id="UP000504610"/>
    </source>
</evidence>
<evidence type="ECO:0000256" key="1">
    <source>
        <dbReference type="ARBA" id="ARBA00008675"/>
    </source>
</evidence>
<dbReference type="RefSeq" id="XP_056859423.1">
    <property type="nucleotide sequence ID" value="XM_057003443.1"/>
</dbReference>
<dbReference type="GeneID" id="108840936"/>
<dbReference type="InterPro" id="IPR027417">
    <property type="entry name" value="P-loop_NTPase"/>
</dbReference>
<dbReference type="Pfam" id="PF02861">
    <property type="entry name" value="Clp_N"/>
    <property type="match status" value="1"/>
</dbReference>
<sequence>MPTGAYTVHQTLTPEAASVLKQSLTLARRRGHSQVTPLHVASTLLTSTRSNLFRRACLKSHPLTSLGRHIAHPSLHCRALELCFNVALNRLPTNGNPLFQTQPSLSNALVAALKRAQAHQRRGCVEQQQQQQSQQNQPFLAVKVELDQLVVSILDDPSVSRVMREAGLSSVSVKSNIEDDSSVVSPVFYGSPSSVGVFSSPCSPTSSDNNQGGGTLSPNPSKFLNSHHHSFEQNLFFHFPKGKISTQDQAREDANPVIEVLLGKKNRNNRNTVIVGDSVSLTEGVVSKLMGRVERGEVPDDLKQTHFIKFQFSQVGLNYMKKEDIDGQVRELKRKIDSFTSWGCKGVIVCLGDLHWAVWSGPKSASSSHYSAADHLVEEIGRLVFDYSNSGAKVWLLGTASYQTYMRCQMKQPPLDVQWALQAVSVPLGGLSLALHAASGESYEMAPQVMEMKPFRVKEEEEEEEDKLNFCGECAFNYEKEAKAFISAQHKILPPWLQPHGDANNINKKFQDELSGLKKKWNRFCQAIHHKKQSSSVLEESTATISFVDSRASSSVAKFRRQNSCTIEFSFGSNHQECLKKNLTDKLMSLDGFKISNDEGVETKITLALGHSPFPSDLENSDEEEEEEEPERDITMRQLSEKLHENIPWQSQVLPSVVEAMEESLKRRDVWMLVSGNDVTAKRRLALTITTSLFGSVDNMLKINLRTSKASEACEELEKALKDREEVLVLIENVDLADDRFSKLLVDRFEAGDLDVSQGKRSQMIFLLTREDDECVENEHVVIPMMLKCKKSSSSLVSHKRKPESAATMIKRKNPKIQEDDVACETSNIKNEFSRQLSLGSNALDLNLRVNAEEEEEAKPVTQISSGFQERLLDSIKNQFDFTVLSNEDITELFTVKIKDSCKEILGKQEERFRFTVDADLIEKLYKGCGFCANSLFEEWVKEVFQTSLETVNNGGKEGISVINLCLEGIDMIDQREVYEEGFKGTCLPSRIQVFFNG</sequence>
<accession>A0A9W3D6L2</accession>
<dbReference type="PROSITE" id="PS51903">
    <property type="entry name" value="CLP_R"/>
    <property type="match status" value="1"/>
</dbReference>
<dbReference type="KEGG" id="rsz:108840936"/>
<dbReference type="InterPro" id="IPR058680">
    <property type="entry name" value="NBD_SMAX1-like"/>
</dbReference>
<keyword evidence="3" id="KW-0805">Transcription regulation</keyword>
<evidence type="ECO:0000256" key="4">
    <source>
        <dbReference type="ARBA" id="ARBA00023163"/>
    </source>
</evidence>
<dbReference type="InterPro" id="IPR036628">
    <property type="entry name" value="Clp_N_dom_sf"/>
</dbReference>
<evidence type="ECO:0000256" key="3">
    <source>
        <dbReference type="ARBA" id="ARBA00023015"/>
    </source>
</evidence>
<dbReference type="AlphaFoldDB" id="A0A9W3D6L2"/>
<evidence type="ECO:0000313" key="9">
    <source>
        <dbReference type="RefSeq" id="XP_056859423.1"/>
    </source>
</evidence>
<feature type="domain" description="Clp R" evidence="7">
    <location>
        <begin position="8"/>
        <end position="186"/>
    </location>
</feature>
<feature type="compositionally biased region" description="Polar residues" evidence="6">
    <location>
        <begin position="205"/>
        <end position="222"/>
    </location>
</feature>
<protein>
    <submittedName>
        <fullName evidence="9 10">Protein SMAX1-LIKE 4-like</fullName>
    </submittedName>
</protein>
<evidence type="ECO:0000313" key="11">
    <source>
        <dbReference type="RefSeq" id="XP_056859425.1"/>
    </source>
</evidence>
<dbReference type="Pfam" id="PF23569">
    <property type="entry name" value="NBD_SMAX1"/>
    <property type="match status" value="1"/>
</dbReference>
<evidence type="ECO:0000256" key="2">
    <source>
        <dbReference type="ARBA" id="ARBA00022737"/>
    </source>
</evidence>
<evidence type="ECO:0000256" key="6">
    <source>
        <dbReference type="SAM" id="MobiDB-lite"/>
    </source>
</evidence>
<dbReference type="Gene3D" id="1.10.1780.10">
    <property type="entry name" value="Clp, N-terminal domain"/>
    <property type="match status" value="1"/>
</dbReference>
<reference evidence="8" key="1">
    <citation type="journal article" date="2019" name="Database">
        <title>The radish genome database (RadishGD): an integrated information resource for radish genomics.</title>
        <authorList>
            <person name="Yu H.J."/>
            <person name="Baek S."/>
            <person name="Lee Y.J."/>
            <person name="Cho A."/>
            <person name="Mun J.H."/>
        </authorList>
    </citation>
    <scope>NUCLEOTIDE SEQUENCE [LARGE SCALE GENOMIC DNA]</scope>
    <source>
        <strain evidence="8">cv. WK10039</strain>
    </source>
</reference>
<feature type="region of interest" description="Disordered" evidence="6">
    <location>
        <begin position="199"/>
        <end position="222"/>
    </location>
</feature>
<name>A0A9W3D6L2_RAPSA</name>
<keyword evidence="8" id="KW-1185">Reference proteome</keyword>
<dbReference type="RefSeq" id="XP_056859424.1">
    <property type="nucleotide sequence ID" value="XM_057003444.1"/>
</dbReference>
<proteinExistence type="inferred from homology"/>
<evidence type="ECO:0000256" key="5">
    <source>
        <dbReference type="PROSITE-ProRule" id="PRU01251"/>
    </source>
</evidence>
<dbReference type="PANTHER" id="PTHR43572:SF47">
    <property type="entry name" value="CLP R DOMAIN-CONTAINING PROTEIN"/>
    <property type="match status" value="1"/>
</dbReference>
<evidence type="ECO:0000259" key="7">
    <source>
        <dbReference type="PROSITE" id="PS51903"/>
    </source>
</evidence>
<feature type="region of interest" description="Disordered" evidence="6">
    <location>
        <begin position="610"/>
        <end position="632"/>
    </location>
</feature>
<dbReference type="RefSeq" id="XP_056859425.1">
    <property type="nucleotide sequence ID" value="XM_057003445.1"/>
</dbReference>
<keyword evidence="4" id="KW-0804">Transcription</keyword>
<organism evidence="8 10">
    <name type="scientific">Raphanus sativus</name>
    <name type="common">Radish</name>
    <name type="synonym">Raphanus raphanistrum var. sativus</name>
    <dbReference type="NCBI Taxonomy" id="3726"/>
    <lineage>
        <taxon>Eukaryota</taxon>
        <taxon>Viridiplantae</taxon>
        <taxon>Streptophyta</taxon>
        <taxon>Embryophyta</taxon>
        <taxon>Tracheophyta</taxon>
        <taxon>Spermatophyta</taxon>
        <taxon>Magnoliopsida</taxon>
        <taxon>eudicotyledons</taxon>
        <taxon>Gunneridae</taxon>
        <taxon>Pentapetalae</taxon>
        <taxon>rosids</taxon>
        <taxon>malvids</taxon>
        <taxon>Brassicales</taxon>
        <taxon>Brassicaceae</taxon>
        <taxon>Brassiceae</taxon>
        <taxon>Raphanus</taxon>
    </lineage>
</organism>
<dbReference type="OrthoDB" id="1872342at2759"/>
<dbReference type="FunFam" id="1.10.1780.10:FF:000005">
    <property type="entry name" value="protein SUPPRESSOR OF MAX2 1"/>
    <property type="match status" value="1"/>
</dbReference>
<dbReference type="Gene3D" id="3.40.50.300">
    <property type="entry name" value="P-loop containing nucleotide triphosphate hydrolases"/>
    <property type="match status" value="1"/>
</dbReference>
<dbReference type="InterPro" id="IPR004176">
    <property type="entry name" value="Clp_R_N"/>
</dbReference>
<feature type="compositionally biased region" description="Acidic residues" evidence="6">
    <location>
        <begin position="619"/>
        <end position="631"/>
    </location>
</feature>
<gene>
    <name evidence="9 10 11" type="primary">LOC108840936</name>
</gene>
<keyword evidence="2 5" id="KW-0677">Repeat</keyword>
<evidence type="ECO:0000313" key="10">
    <source>
        <dbReference type="RefSeq" id="XP_056859424.1"/>
    </source>
</evidence>
<reference evidence="9 10" key="2">
    <citation type="submission" date="2025-04" db="UniProtKB">
        <authorList>
            <consortium name="RefSeq"/>
        </authorList>
    </citation>
    <scope>IDENTIFICATION</scope>
    <source>
        <tissue evidence="9 10">Leaf</tissue>
    </source>
</reference>